<gene>
    <name evidence="10" type="ORF">JOC28_000251</name>
</gene>
<dbReference type="SUPFAM" id="SSF52949">
    <property type="entry name" value="Macro domain-like"/>
    <property type="match status" value="1"/>
</dbReference>
<dbReference type="PROSITE" id="PS51154">
    <property type="entry name" value="MACRO"/>
    <property type="match status" value="1"/>
</dbReference>
<evidence type="ECO:0000256" key="2">
    <source>
        <dbReference type="ARBA" id="ARBA00018852"/>
    </source>
</evidence>
<reference evidence="10 11" key="1">
    <citation type="submission" date="2021-01" db="EMBL/GenBank/DDBJ databases">
        <title>Genomic Encyclopedia of Type Strains, Phase IV (KMG-IV): sequencing the most valuable type-strain genomes for metagenomic binning, comparative biology and taxonomic classification.</title>
        <authorList>
            <person name="Goeker M."/>
        </authorList>
    </citation>
    <scope>NUCLEOTIDE SEQUENCE [LARGE SCALE GENOMIC DNA]</scope>
    <source>
        <strain evidence="10 11">DSM 27382</strain>
    </source>
</reference>
<comment type="cofactor">
    <cofactor evidence="1">
        <name>Zn(2+)</name>
        <dbReference type="ChEBI" id="CHEBI:29105"/>
    </cofactor>
</comment>
<dbReference type="PANTHER" id="PTHR11106">
    <property type="entry name" value="GANGLIOSIDE INDUCED DIFFERENTIATION ASSOCIATED PROTEIN 2-RELATED"/>
    <property type="match status" value="1"/>
</dbReference>
<keyword evidence="5" id="KW-0862">Zinc</keyword>
<keyword evidence="4" id="KW-0378">Hydrolase</keyword>
<dbReference type="Proteomes" id="UP000697472">
    <property type="component" value="Unassembled WGS sequence"/>
</dbReference>
<evidence type="ECO:0000313" key="10">
    <source>
        <dbReference type="EMBL" id="MBM7641963.1"/>
    </source>
</evidence>
<keyword evidence="11" id="KW-1185">Reference proteome</keyword>
<keyword evidence="6" id="KW-0326">Glycosidase</keyword>
<dbReference type="Gene3D" id="3.40.220.10">
    <property type="entry name" value="Leucine Aminopeptidase, subunit E, domain 1"/>
    <property type="match status" value="1"/>
</dbReference>
<evidence type="ECO:0000256" key="4">
    <source>
        <dbReference type="ARBA" id="ARBA00022801"/>
    </source>
</evidence>
<name>A0ABS2PPU0_9STRE</name>
<accession>A0ABS2PPU0</accession>
<evidence type="ECO:0000259" key="9">
    <source>
        <dbReference type="PROSITE" id="PS51154"/>
    </source>
</evidence>
<comment type="similarity">
    <text evidence="8">Belongs to the MacroD-type family. Zn-Macro subfamily.</text>
</comment>
<evidence type="ECO:0000256" key="8">
    <source>
        <dbReference type="ARBA" id="ARBA00093459"/>
    </source>
</evidence>
<evidence type="ECO:0000313" key="11">
    <source>
        <dbReference type="Proteomes" id="UP000697472"/>
    </source>
</evidence>
<dbReference type="CDD" id="cd02908">
    <property type="entry name" value="Macro_OAADPr_deacetylase"/>
    <property type="match status" value="1"/>
</dbReference>
<dbReference type="PANTHER" id="PTHR11106:SF121">
    <property type="entry name" value="ADP-RIBOSE 1''-PHOSPHATE PHOSPHATASE"/>
    <property type="match status" value="1"/>
</dbReference>
<evidence type="ECO:0000256" key="3">
    <source>
        <dbReference type="ARBA" id="ARBA00022723"/>
    </source>
</evidence>
<evidence type="ECO:0000256" key="7">
    <source>
        <dbReference type="ARBA" id="ARBA00048482"/>
    </source>
</evidence>
<dbReference type="RefSeq" id="WP_239548745.1">
    <property type="nucleotide sequence ID" value="NZ_JAFBEH010000002.1"/>
</dbReference>
<evidence type="ECO:0000256" key="5">
    <source>
        <dbReference type="ARBA" id="ARBA00022833"/>
    </source>
</evidence>
<keyword evidence="3" id="KW-0479">Metal-binding</keyword>
<protein>
    <recommendedName>
        <fullName evidence="2">Protein-ADP-ribose hydrolase</fullName>
    </recommendedName>
</protein>
<comment type="catalytic activity">
    <reaction evidence="7">
        <text>4-O-(ADP-D-ribosyl)-L-aspartyl-[protein] + H2O = L-aspartyl-[protein] + ADP-D-ribose + H(+)</text>
        <dbReference type="Rhea" id="RHEA:54428"/>
        <dbReference type="Rhea" id="RHEA-COMP:9867"/>
        <dbReference type="Rhea" id="RHEA-COMP:13832"/>
        <dbReference type="ChEBI" id="CHEBI:15377"/>
        <dbReference type="ChEBI" id="CHEBI:15378"/>
        <dbReference type="ChEBI" id="CHEBI:29961"/>
        <dbReference type="ChEBI" id="CHEBI:57967"/>
        <dbReference type="ChEBI" id="CHEBI:138102"/>
    </reaction>
    <physiologicalReaction direction="left-to-right" evidence="7">
        <dbReference type="Rhea" id="RHEA:54429"/>
    </physiologicalReaction>
</comment>
<dbReference type="EMBL" id="JAFBEH010000002">
    <property type="protein sequence ID" value="MBM7641963.1"/>
    <property type="molecule type" value="Genomic_DNA"/>
</dbReference>
<feature type="domain" description="Macro" evidence="9">
    <location>
        <begin position="22"/>
        <end position="188"/>
    </location>
</feature>
<evidence type="ECO:0000256" key="6">
    <source>
        <dbReference type="ARBA" id="ARBA00023295"/>
    </source>
</evidence>
<dbReference type="InterPro" id="IPR002589">
    <property type="entry name" value="Macro_dom"/>
</dbReference>
<comment type="caution">
    <text evidence="10">The sequence shown here is derived from an EMBL/GenBank/DDBJ whole genome shotgun (WGS) entry which is preliminary data.</text>
</comment>
<dbReference type="Pfam" id="PF01661">
    <property type="entry name" value="Macro"/>
    <property type="match status" value="1"/>
</dbReference>
<evidence type="ECO:0000256" key="1">
    <source>
        <dbReference type="ARBA" id="ARBA00001947"/>
    </source>
</evidence>
<organism evidence="10 11">
    <name type="scientific">Streptococcus loxodontisalivarius</name>
    <dbReference type="NCBI Taxonomy" id="1349415"/>
    <lineage>
        <taxon>Bacteria</taxon>
        <taxon>Bacillati</taxon>
        <taxon>Bacillota</taxon>
        <taxon>Bacilli</taxon>
        <taxon>Lactobacillales</taxon>
        <taxon>Streptococcaceae</taxon>
        <taxon>Streptococcus</taxon>
    </lineage>
</organism>
<proteinExistence type="inferred from homology"/>
<dbReference type="SMART" id="SM00506">
    <property type="entry name" value="A1pp"/>
    <property type="match status" value="1"/>
</dbReference>
<sequence length="188" mass="21366">MPDAFYEKQDAYLQEQLEEKYPLSLNDMQPIRDKLYLWQGDITRLKVDAIVNAIHSQAGFQLRMACQQIMEDQGHDEETGQAKITPALNLPVQYVIHTVGPIIVDKPSLAQMKQLTSSYQQSLELAVEKGLKSIAFPCISTGEFHFPNDLAAKNALKTIEDFQKDHDIIVVINVFKDQDLDIYQSLLT</sequence>
<dbReference type="InterPro" id="IPR043472">
    <property type="entry name" value="Macro_dom-like"/>
</dbReference>